<dbReference type="Proteomes" id="UP000078544">
    <property type="component" value="Unassembled WGS sequence"/>
</dbReference>
<sequence length="617" mass="69248">MASRPGARSNGNDQDRPRDANEEFPPLPETTAPSRAPAFRRSLVPATTFEQPPSQTTTSRFARRMPYSTAAQRAERIRHLDDLPQPIPEQFRLEQPREPIQGRTPRELSVPSRWIFTRRVPRVRAVPPPPPQPLPPPLPPPDLQEIDQGLDEANTAQLRSLLDMTNHINLMTPLLSSSISHMPSANMPSSNVPLYNIPTYDVPFPSVSTTPFNIPPPSRSHDFEHNIRSKRRKIDSNHLVPSFKAFYYGRFGQVEPGKLQMELLSCDGGTFSTQSAYSAENILKDDESVYCTRGNRCNIVLRHQGATVFTLEKLTIKAPKSANYSHPVREGMVFIAMNQDDELSRTAKYQVHHARPANGRLRNSIGPDSTNSADPPTQRHGISIRHNGDGTLSTHVRGSIPTSREDGDNDREHRLPSMPDEFLMSQPGFHITTDCASDEDDNLLISRSSRPPDRIGSLPFENEIYFAADLTDGTPSEFGFTESFHRQLPSIPQFIDPQDAEDIEREREAELIYQFRPAVAPARARIARRAAMREADRATDHATDHVTEGKLLVPHAKFLIERKKSKCTIHFDPPVSGRFILLKVWSPSHDSLSNIDIQSVVAKGFAGTRYFPSTQLS</sequence>
<evidence type="ECO:0000313" key="3">
    <source>
        <dbReference type="Proteomes" id="UP000078544"/>
    </source>
</evidence>
<dbReference type="EMBL" id="AZGY01000002">
    <property type="protein sequence ID" value="OAA32014.1"/>
    <property type="molecule type" value="Genomic_DNA"/>
</dbReference>
<dbReference type="STRING" id="1081109.A0A166U3P2"/>
<comment type="caution">
    <text evidence="2">The sequence shown here is derived from an EMBL/GenBank/DDBJ whole genome shotgun (WGS) entry which is preliminary data.</text>
</comment>
<reference evidence="2 3" key="1">
    <citation type="journal article" date="2016" name="Genome Biol. Evol.">
        <title>Divergent and convergent evolution of fungal pathogenicity.</title>
        <authorList>
            <person name="Shang Y."/>
            <person name="Xiao G."/>
            <person name="Zheng P."/>
            <person name="Cen K."/>
            <person name="Zhan S."/>
            <person name="Wang C."/>
        </authorList>
    </citation>
    <scope>NUCLEOTIDE SEQUENCE [LARGE SCALE GENOMIC DNA]</scope>
    <source>
        <strain evidence="2 3">RCEF 2490</strain>
    </source>
</reference>
<feature type="compositionally biased region" description="Basic and acidic residues" evidence="1">
    <location>
        <begin position="403"/>
        <end position="415"/>
    </location>
</feature>
<evidence type="ECO:0000256" key="1">
    <source>
        <dbReference type="SAM" id="MobiDB-lite"/>
    </source>
</evidence>
<dbReference type="AlphaFoldDB" id="A0A166U3P2"/>
<organism evidence="2 3">
    <name type="scientific">Moelleriella libera RCEF 2490</name>
    <dbReference type="NCBI Taxonomy" id="1081109"/>
    <lineage>
        <taxon>Eukaryota</taxon>
        <taxon>Fungi</taxon>
        <taxon>Dikarya</taxon>
        <taxon>Ascomycota</taxon>
        <taxon>Pezizomycotina</taxon>
        <taxon>Sordariomycetes</taxon>
        <taxon>Hypocreomycetidae</taxon>
        <taxon>Hypocreales</taxon>
        <taxon>Clavicipitaceae</taxon>
        <taxon>Moelleriella</taxon>
    </lineage>
</organism>
<keyword evidence="3" id="KW-1185">Reference proteome</keyword>
<evidence type="ECO:0008006" key="4">
    <source>
        <dbReference type="Google" id="ProtNLM"/>
    </source>
</evidence>
<protein>
    <recommendedName>
        <fullName evidence="4">Eukaryotic translation initiation factor 6</fullName>
    </recommendedName>
</protein>
<feature type="region of interest" description="Disordered" evidence="1">
    <location>
        <begin position="347"/>
        <end position="422"/>
    </location>
</feature>
<proteinExistence type="predicted"/>
<dbReference type="OrthoDB" id="2351940at2759"/>
<evidence type="ECO:0000313" key="2">
    <source>
        <dbReference type="EMBL" id="OAA32014.1"/>
    </source>
</evidence>
<accession>A0A166U3P2</accession>
<feature type="region of interest" description="Disordered" evidence="1">
    <location>
        <begin position="1"/>
        <end position="69"/>
    </location>
</feature>
<feature type="compositionally biased region" description="Polar residues" evidence="1">
    <location>
        <begin position="48"/>
        <end position="60"/>
    </location>
</feature>
<name>A0A166U3P2_9HYPO</name>
<feature type="compositionally biased region" description="Polar residues" evidence="1">
    <location>
        <begin position="366"/>
        <end position="375"/>
    </location>
</feature>
<gene>
    <name evidence="2" type="ORF">AAL_01346</name>
</gene>
<feature type="compositionally biased region" description="Polar residues" evidence="1">
    <location>
        <begin position="390"/>
        <end position="402"/>
    </location>
</feature>